<dbReference type="InterPro" id="IPR027417">
    <property type="entry name" value="P-loop_NTPase"/>
</dbReference>
<dbReference type="InterPro" id="IPR003593">
    <property type="entry name" value="AAA+_ATPase"/>
</dbReference>
<evidence type="ECO:0000313" key="13">
    <source>
        <dbReference type="Proteomes" id="UP001232750"/>
    </source>
</evidence>
<comment type="similarity">
    <text evidence="2">Belongs to the ABC transporter superfamily.</text>
</comment>
<dbReference type="InterPro" id="IPR003439">
    <property type="entry name" value="ABC_transporter-like_ATP-bd"/>
</dbReference>
<protein>
    <submittedName>
        <fullName evidence="12">ABC transporter ATP-binding protein</fullName>
    </submittedName>
</protein>
<evidence type="ECO:0000256" key="4">
    <source>
        <dbReference type="ARBA" id="ARBA00022475"/>
    </source>
</evidence>
<evidence type="ECO:0000256" key="2">
    <source>
        <dbReference type="ARBA" id="ARBA00005417"/>
    </source>
</evidence>
<dbReference type="InterPro" id="IPR050095">
    <property type="entry name" value="ECF_ABC_transporter_ATP-bd"/>
</dbReference>
<keyword evidence="8" id="KW-1278">Translocase</keyword>
<reference evidence="12 13" key="1">
    <citation type="submission" date="2023-05" db="EMBL/GenBank/DDBJ databases">
        <title>Gordonibacter KGMB12511T sp. nov., isolated from faeces of healthy Korean.</title>
        <authorList>
            <person name="Kim H.S."/>
            <person name="Kim J.-S."/>
            <person name="Suh M.K."/>
            <person name="Eom M.K."/>
            <person name="Do H.E."/>
            <person name="Lee J.-S."/>
        </authorList>
    </citation>
    <scope>NUCLEOTIDE SEQUENCE [LARGE SCALE GENOMIC DNA]</scope>
    <source>
        <strain evidence="12 13">KGMB12511</strain>
    </source>
</reference>
<dbReference type="InterPro" id="IPR015856">
    <property type="entry name" value="ABC_transpr_CbiO/EcfA_su"/>
</dbReference>
<dbReference type="RefSeq" id="WP_283830721.1">
    <property type="nucleotide sequence ID" value="NZ_JASJEU010000003.1"/>
</dbReference>
<dbReference type="Gene3D" id="3.40.50.300">
    <property type="entry name" value="P-loop containing nucleotide triphosphate hydrolases"/>
    <property type="match status" value="2"/>
</dbReference>
<evidence type="ECO:0000256" key="1">
    <source>
        <dbReference type="ARBA" id="ARBA00004202"/>
    </source>
</evidence>
<keyword evidence="5" id="KW-0677">Repeat</keyword>
<evidence type="ECO:0000256" key="5">
    <source>
        <dbReference type="ARBA" id="ARBA00022737"/>
    </source>
</evidence>
<keyword evidence="3" id="KW-0813">Transport</keyword>
<keyword evidence="7 12" id="KW-0067">ATP-binding</keyword>
<evidence type="ECO:0000256" key="3">
    <source>
        <dbReference type="ARBA" id="ARBA00022448"/>
    </source>
</evidence>
<dbReference type="CDD" id="cd03225">
    <property type="entry name" value="ABC_cobalt_CbiO_domain1"/>
    <property type="match status" value="1"/>
</dbReference>
<evidence type="ECO:0000259" key="11">
    <source>
        <dbReference type="PROSITE" id="PS50893"/>
    </source>
</evidence>
<keyword evidence="9" id="KW-0472">Membrane</keyword>
<evidence type="ECO:0000256" key="10">
    <source>
        <dbReference type="ARBA" id="ARBA00025157"/>
    </source>
</evidence>
<evidence type="ECO:0000256" key="7">
    <source>
        <dbReference type="ARBA" id="ARBA00022840"/>
    </source>
</evidence>
<comment type="caution">
    <text evidence="12">The sequence shown here is derived from an EMBL/GenBank/DDBJ whole genome shotgun (WGS) entry which is preliminary data.</text>
</comment>
<dbReference type="EMBL" id="JASJEU010000003">
    <property type="protein sequence ID" value="MDJ1649392.1"/>
    <property type="molecule type" value="Genomic_DNA"/>
</dbReference>
<dbReference type="PROSITE" id="PS00211">
    <property type="entry name" value="ABC_TRANSPORTER_1"/>
    <property type="match status" value="1"/>
</dbReference>
<gene>
    <name evidence="12" type="ORF">QNJ86_01115</name>
</gene>
<keyword evidence="4" id="KW-1003">Cell membrane</keyword>
<organism evidence="12 13">
    <name type="scientific">Gordonibacter faecis</name>
    <dbReference type="NCBI Taxonomy" id="3047475"/>
    <lineage>
        <taxon>Bacteria</taxon>
        <taxon>Bacillati</taxon>
        <taxon>Actinomycetota</taxon>
        <taxon>Coriobacteriia</taxon>
        <taxon>Eggerthellales</taxon>
        <taxon>Eggerthellaceae</taxon>
        <taxon>Gordonibacter</taxon>
    </lineage>
</organism>
<dbReference type="GO" id="GO:0005524">
    <property type="term" value="F:ATP binding"/>
    <property type="evidence" value="ECO:0007669"/>
    <property type="project" value="UniProtKB-KW"/>
</dbReference>
<proteinExistence type="inferred from homology"/>
<dbReference type="Proteomes" id="UP001232750">
    <property type="component" value="Unassembled WGS sequence"/>
</dbReference>
<dbReference type="PANTHER" id="PTHR43553">
    <property type="entry name" value="HEAVY METAL TRANSPORTER"/>
    <property type="match status" value="1"/>
</dbReference>
<evidence type="ECO:0000313" key="12">
    <source>
        <dbReference type="EMBL" id="MDJ1649392.1"/>
    </source>
</evidence>
<dbReference type="PANTHER" id="PTHR43553:SF23">
    <property type="entry name" value="ABC TRANSPORTER ATP-BINDING COMPONENT"/>
    <property type="match status" value="1"/>
</dbReference>
<accession>A0ABT7DIP1</accession>
<feature type="domain" description="ABC transporter" evidence="11">
    <location>
        <begin position="4"/>
        <end position="247"/>
    </location>
</feature>
<evidence type="ECO:0000256" key="8">
    <source>
        <dbReference type="ARBA" id="ARBA00022967"/>
    </source>
</evidence>
<evidence type="ECO:0000256" key="6">
    <source>
        <dbReference type="ARBA" id="ARBA00022741"/>
    </source>
</evidence>
<comment type="subcellular location">
    <subcellularLocation>
        <location evidence="1">Cell membrane</location>
        <topology evidence="1">Peripheral membrane protein</topology>
    </subcellularLocation>
</comment>
<dbReference type="Pfam" id="PF00005">
    <property type="entry name" value="ABC_tran"/>
    <property type="match status" value="2"/>
</dbReference>
<dbReference type="SMART" id="SM00382">
    <property type="entry name" value="AAA"/>
    <property type="match status" value="2"/>
</dbReference>
<dbReference type="InterPro" id="IPR017871">
    <property type="entry name" value="ABC_transporter-like_CS"/>
</dbReference>
<name>A0ABT7DIP1_9ACTN</name>
<sequence length="505" mass="54559">MNAVSFNHVSFRYSDAEGALSEQVLDEVTLEVPAGQCLVLTGASGCGKTTVTRLVNGLIPHVYQGELAGEVRVFDRLTDELGMDDLSRRVGSVFQNPRSQFFNLDTTSEIAFGCENLGLPANEIRSRVHDAACDLGVEHLLDRDIRALSGGQRQMVALASVYALGPDILVLDEPTAALDVHAMRTLARTVARCKDLGKTVIVSEHRLWWLRDMADRIVHVEGGRIAHDWTAEEFDALSVDERHALGLRAWRLDELHAPIGPTSGTQRGANAPPAFAVEDLHVGYGRARDVLSGATAAWRAGSVTALVGSNGAGKSTLARCAAGLHRERAGSVALAGRSEPCRRRAGRVFLVMQEPGYQLLSDTVRGELEGAAVHVGRQTDVTCLPAAEALSRFGLENLASRHPLSLSGGERQRTAIAVGTLQGARVVVLDEPTSGLDYGNMERVARELRRLRDEGACVLVITHDYEFLCTACDSIVVLDGGVVTDHYRLDDNTLDKTRRTLGFAS</sequence>
<keyword evidence="13" id="KW-1185">Reference proteome</keyword>
<keyword evidence="6" id="KW-0547">Nucleotide-binding</keyword>
<evidence type="ECO:0000256" key="9">
    <source>
        <dbReference type="ARBA" id="ARBA00023136"/>
    </source>
</evidence>
<comment type="function">
    <text evidence="10">Probably part of an ABC transporter complex. Responsible for energy coupling to the transport system.</text>
</comment>
<dbReference type="PROSITE" id="PS50893">
    <property type="entry name" value="ABC_TRANSPORTER_2"/>
    <property type="match status" value="2"/>
</dbReference>
<feature type="domain" description="ABC transporter" evidence="11">
    <location>
        <begin position="275"/>
        <end position="505"/>
    </location>
</feature>
<dbReference type="SUPFAM" id="SSF52540">
    <property type="entry name" value="P-loop containing nucleoside triphosphate hydrolases"/>
    <property type="match status" value="2"/>
</dbReference>